<sequence length="342" mass="37005">MEAGNQQRILGYFIEEAKEHLETIEQGLLNLGSVVNEPETVNELFRAAHSVKGGAAMLGFTSIQKTAHRLEDSFKVLQENKIQVDQQLETLFLKSYDTLKALIDLLEGPFGFEQSEAEKIIKAAQPGFEQLQSYLKTLVSGESQSPAAMAYSSAAAEKAIRSDQVSTSKGSSSAKGKFPPDFGPKVISVLKDMLELFKQSSTPTNRQQLQKLCKRLAQLGAGIGSWHKLVGVCHKAIANPKNSYIQLAPLVIKELKEASDQLHAAQGNLEELRKAAAAIAPSSALQKLAAVGSTGQNRTTKGNEITIALEPKAAAKVLIQAFDKRQLSKLIKLLIPATRASS</sequence>
<dbReference type="Proteomes" id="UP000186657">
    <property type="component" value="Unassembled WGS sequence"/>
</dbReference>
<evidence type="ECO:0000256" key="1">
    <source>
        <dbReference type="PROSITE-ProRule" id="PRU00110"/>
    </source>
</evidence>
<feature type="modified residue" description="Phosphohistidine" evidence="1">
    <location>
        <position position="49"/>
    </location>
</feature>
<evidence type="ECO:0000259" key="2">
    <source>
        <dbReference type="PROSITE" id="PS50894"/>
    </source>
</evidence>
<organism evidence="3 4">
    <name type="scientific">Moorena bouillonii PNG</name>
    <dbReference type="NCBI Taxonomy" id="568701"/>
    <lineage>
        <taxon>Bacteria</taxon>
        <taxon>Bacillati</taxon>
        <taxon>Cyanobacteriota</taxon>
        <taxon>Cyanophyceae</taxon>
        <taxon>Coleofasciculales</taxon>
        <taxon>Coleofasciculaceae</taxon>
        <taxon>Moorena</taxon>
    </lineage>
</organism>
<name>A0A1U7N0B1_9CYAN</name>
<keyword evidence="3" id="KW-0808">Transferase</keyword>
<dbReference type="CDD" id="cd00088">
    <property type="entry name" value="HPT"/>
    <property type="match status" value="1"/>
</dbReference>
<dbReference type="InterPro" id="IPR051315">
    <property type="entry name" value="Bact_Chemotaxis_CheA"/>
</dbReference>
<dbReference type="Gene3D" id="1.20.120.160">
    <property type="entry name" value="HPT domain"/>
    <property type="match status" value="1"/>
</dbReference>
<comment type="caution">
    <text evidence="3">The sequence shown here is derived from an EMBL/GenBank/DDBJ whole genome shotgun (WGS) entry which is preliminary data.</text>
</comment>
<dbReference type="EMBL" id="MKZS01000001">
    <property type="protein sequence ID" value="OLT59351.1"/>
    <property type="molecule type" value="Genomic_DNA"/>
</dbReference>
<dbReference type="InterPro" id="IPR036641">
    <property type="entry name" value="HPT_dom_sf"/>
</dbReference>
<feature type="domain" description="HPt" evidence="2">
    <location>
        <begin position="2"/>
        <end position="109"/>
    </location>
</feature>
<reference evidence="3 4" key="1">
    <citation type="submission" date="2016-10" db="EMBL/GenBank/DDBJ databases">
        <title>Comparative genomics uncovers the prolific and rare metabolic potential of the cyanobacterial genus Moorea.</title>
        <authorList>
            <person name="Leao T."/>
            <person name="Castelao G."/>
            <person name="Korobeynikov A."/>
            <person name="Monroe E.A."/>
            <person name="Podell S."/>
            <person name="Glukhov E."/>
            <person name="Allen E."/>
            <person name="Gerwick W.H."/>
            <person name="Gerwick L."/>
        </authorList>
    </citation>
    <scope>NUCLEOTIDE SEQUENCE [LARGE SCALE GENOMIC DNA]</scope>
    <source>
        <strain evidence="3 4">PNG5-198</strain>
    </source>
</reference>
<dbReference type="SUPFAM" id="SSF47226">
    <property type="entry name" value="Histidine-containing phosphotransfer domain, HPT domain"/>
    <property type="match status" value="1"/>
</dbReference>
<proteinExistence type="predicted"/>
<dbReference type="Pfam" id="PF01627">
    <property type="entry name" value="Hpt"/>
    <property type="match status" value="1"/>
</dbReference>
<protein>
    <submittedName>
        <fullName evidence="3">Histidine kinase</fullName>
    </submittedName>
</protein>
<dbReference type="GO" id="GO:0016301">
    <property type="term" value="F:kinase activity"/>
    <property type="evidence" value="ECO:0007669"/>
    <property type="project" value="UniProtKB-KW"/>
</dbReference>
<evidence type="ECO:0000313" key="3">
    <source>
        <dbReference type="EMBL" id="OLT59351.1"/>
    </source>
</evidence>
<dbReference type="SMART" id="SM00073">
    <property type="entry name" value="HPT"/>
    <property type="match status" value="1"/>
</dbReference>
<dbReference type="AlphaFoldDB" id="A0A1U7N0B1"/>
<dbReference type="PANTHER" id="PTHR43395:SF1">
    <property type="entry name" value="CHEMOTAXIS PROTEIN CHEA"/>
    <property type="match status" value="1"/>
</dbReference>
<accession>A0A1U7N0B1</accession>
<keyword evidence="3" id="KW-0418">Kinase</keyword>
<gene>
    <name evidence="3" type="ORF">BJP37_10130</name>
</gene>
<keyword evidence="1" id="KW-0597">Phosphoprotein</keyword>
<dbReference type="PROSITE" id="PS50894">
    <property type="entry name" value="HPT"/>
    <property type="match status" value="1"/>
</dbReference>
<dbReference type="PANTHER" id="PTHR43395">
    <property type="entry name" value="SENSOR HISTIDINE KINASE CHEA"/>
    <property type="match status" value="1"/>
</dbReference>
<dbReference type="RefSeq" id="WP_075898650.1">
    <property type="nucleotide sequence ID" value="NZ_MKZS01000001.1"/>
</dbReference>
<keyword evidence="4" id="KW-1185">Reference proteome</keyword>
<dbReference type="GO" id="GO:0000160">
    <property type="term" value="P:phosphorelay signal transduction system"/>
    <property type="evidence" value="ECO:0007669"/>
    <property type="project" value="InterPro"/>
</dbReference>
<dbReference type="InterPro" id="IPR008207">
    <property type="entry name" value="Sig_transdc_His_kin_Hpt_dom"/>
</dbReference>
<evidence type="ECO:0000313" key="4">
    <source>
        <dbReference type="Proteomes" id="UP000186657"/>
    </source>
</evidence>